<dbReference type="InterPro" id="IPR016024">
    <property type="entry name" value="ARM-type_fold"/>
</dbReference>
<evidence type="ECO:0000259" key="4">
    <source>
        <dbReference type="PROSITE" id="PS51366"/>
    </source>
</evidence>
<evidence type="ECO:0000256" key="1">
    <source>
        <dbReference type="ARBA" id="ARBA00005775"/>
    </source>
</evidence>
<dbReference type="PROSITE" id="PS51366">
    <property type="entry name" value="MI"/>
    <property type="match status" value="1"/>
</dbReference>
<gene>
    <name evidence="5" type="ORF">GOODEAATRI_002730</name>
</gene>
<keyword evidence="2" id="KW-0396">Initiation factor</keyword>
<evidence type="ECO:0000256" key="3">
    <source>
        <dbReference type="ARBA" id="ARBA00022917"/>
    </source>
</evidence>
<evidence type="ECO:0000256" key="2">
    <source>
        <dbReference type="ARBA" id="ARBA00022540"/>
    </source>
</evidence>
<evidence type="ECO:0000313" key="5">
    <source>
        <dbReference type="EMBL" id="MEQ2167299.1"/>
    </source>
</evidence>
<proteinExistence type="inferred from homology"/>
<dbReference type="PANTHER" id="PTHR23253:SF9">
    <property type="entry name" value="EUKARYOTIC TRANSLATION INITIATION FACTOR 4 GAMMA 2"/>
    <property type="match status" value="1"/>
</dbReference>
<comment type="similarity">
    <text evidence="1">Belongs to the eukaryotic initiation factor 4G family.</text>
</comment>
<dbReference type="EMBL" id="JAHRIO010030085">
    <property type="protein sequence ID" value="MEQ2167299.1"/>
    <property type="molecule type" value="Genomic_DNA"/>
</dbReference>
<keyword evidence="6" id="KW-1185">Reference proteome</keyword>
<dbReference type="PANTHER" id="PTHR23253">
    <property type="entry name" value="EUKARYOTIC TRANSLATION INITIATION FACTOR 4 GAMMA"/>
    <property type="match status" value="1"/>
</dbReference>
<protein>
    <recommendedName>
        <fullName evidence="4">MI domain-containing protein</fullName>
    </recommendedName>
</protein>
<dbReference type="Gene3D" id="1.25.40.180">
    <property type="match status" value="2"/>
</dbReference>
<dbReference type="Pfam" id="PF02847">
    <property type="entry name" value="MA3"/>
    <property type="match status" value="1"/>
</dbReference>
<dbReference type="SUPFAM" id="SSF48371">
    <property type="entry name" value="ARM repeat"/>
    <property type="match status" value="2"/>
</dbReference>
<keyword evidence="3" id="KW-0648">Protein biosynthesis</keyword>
<organism evidence="5 6">
    <name type="scientific">Goodea atripinnis</name>
    <dbReference type="NCBI Taxonomy" id="208336"/>
    <lineage>
        <taxon>Eukaryota</taxon>
        <taxon>Metazoa</taxon>
        <taxon>Chordata</taxon>
        <taxon>Craniata</taxon>
        <taxon>Vertebrata</taxon>
        <taxon>Euteleostomi</taxon>
        <taxon>Actinopterygii</taxon>
        <taxon>Neopterygii</taxon>
        <taxon>Teleostei</taxon>
        <taxon>Neoteleostei</taxon>
        <taxon>Acanthomorphata</taxon>
        <taxon>Ovalentaria</taxon>
        <taxon>Atherinomorphae</taxon>
        <taxon>Cyprinodontiformes</taxon>
        <taxon>Goodeidae</taxon>
        <taxon>Goodea</taxon>
    </lineage>
</organism>
<sequence>MNNKELPARIRFLLQDTVELRENNWVPRKAFIDNGPKTINQIRQDAVKVCHDGIGTGPGVIQDRYSPTMGRHRTNPLFNGHSGHIAPPQQSQFDMGPKSFVKSSQISLRPAQSFLLNKNQVPKLQPQIPTMMPPSAQPPRTQTPPLGQEAIMTEYLNTKNLTEAVNGVREMKAPRHFLPEMLSKIIVCSLDRPDEDKEHASTLIHTLRLEGLITGENFMQAFLNVLDQCQKIELDVPLVKSYLAQFAARAIIAELVSVAELAHPLENGTHFPLFLLCLQQTAKLKDREWLMELFQQSKVNMQKMLPGTELLSLSFTMDCFNVEHN</sequence>
<reference evidence="5 6" key="1">
    <citation type="submission" date="2021-06" db="EMBL/GenBank/DDBJ databases">
        <authorList>
            <person name="Palmer J.M."/>
        </authorList>
    </citation>
    <scope>NUCLEOTIDE SEQUENCE [LARGE SCALE GENOMIC DNA]</scope>
    <source>
        <strain evidence="5 6">GA_2019</strain>
        <tissue evidence="5">Muscle</tissue>
    </source>
</reference>
<dbReference type="SMART" id="SM00544">
    <property type="entry name" value="MA3"/>
    <property type="match status" value="1"/>
</dbReference>
<name>A0ABV0N7C2_9TELE</name>
<accession>A0ABV0N7C2</accession>
<dbReference type="Proteomes" id="UP001476798">
    <property type="component" value="Unassembled WGS sequence"/>
</dbReference>
<comment type="caution">
    <text evidence="5">The sequence shown here is derived from an EMBL/GenBank/DDBJ whole genome shotgun (WGS) entry which is preliminary data.</text>
</comment>
<feature type="domain" description="MI" evidence="4">
    <location>
        <begin position="143"/>
        <end position="266"/>
    </location>
</feature>
<dbReference type="InterPro" id="IPR003891">
    <property type="entry name" value="Initiation_fac_eIF4g_MI"/>
</dbReference>
<evidence type="ECO:0000313" key="6">
    <source>
        <dbReference type="Proteomes" id="UP001476798"/>
    </source>
</evidence>